<feature type="transmembrane region" description="Helical" evidence="6">
    <location>
        <begin position="89"/>
        <end position="112"/>
    </location>
</feature>
<evidence type="ECO:0000256" key="6">
    <source>
        <dbReference type="SAM" id="Phobius"/>
    </source>
</evidence>
<proteinExistence type="predicted"/>
<evidence type="ECO:0000313" key="7">
    <source>
        <dbReference type="EMBL" id="SPE21986.1"/>
    </source>
</evidence>
<name>A0A2N9LFF3_9BACT</name>
<dbReference type="PANTHER" id="PTHR30213:SF0">
    <property type="entry name" value="UPF0761 MEMBRANE PROTEIN YIHY"/>
    <property type="match status" value="1"/>
</dbReference>
<dbReference type="Pfam" id="PF03631">
    <property type="entry name" value="Virul_fac_BrkB"/>
    <property type="match status" value="1"/>
</dbReference>
<keyword evidence="2" id="KW-1003">Cell membrane</keyword>
<dbReference type="GO" id="GO:0005886">
    <property type="term" value="C:plasma membrane"/>
    <property type="evidence" value="ECO:0007669"/>
    <property type="project" value="UniProtKB-SubCell"/>
</dbReference>
<dbReference type="PIRSF" id="PIRSF035875">
    <property type="entry name" value="RNase_BN"/>
    <property type="match status" value="1"/>
</dbReference>
<sequence length="294" mass="32982">MKPYLARIREALLQALAHDVVNTAKAAAYSGMLMFFPAVLVITTLVSQVQAGPTMVGETRAVLEQFLPPDTLDLVQTSVLSHHHHSMQLVLSAATLTLFAGLGVMLSLMEGFRRAYHLPPEDWTFWGRRGRALLLVPIALVPLALASLVVVFGHQIEVWMIDRAGHELRHMVIFFWRMVRWSVTFLTIVTVLTALYHFGTRRTEHWLWVVPGAVAGTIIWFPATLVYGWYVTSVANYTRLYGSFAAGIATLVWLYLTSFSVLLGAELNGILYWDRQNQLATHSRAREHAARISG</sequence>
<accession>A0A2N9LFF3</accession>
<dbReference type="InterPro" id="IPR017039">
    <property type="entry name" value="Virul_fac_BrkB"/>
</dbReference>
<dbReference type="AlphaFoldDB" id="A0A2N9LFF3"/>
<evidence type="ECO:0000256" key="3">
    <source>
        <dbReference type="ARBA" id="ARBA00022692"/>
    </source>
</evidence>
<evidence type="ECO:0000313" key="8">
    <source>
        <dbReference type="Proteomes" id="UP000239735"/>
    </source>
</evidence>
<dbReference type="Proteomes" id="UP000239735">
    <property type="component" value="Unassembled WGS sequence"/>
</dbReference>
<gene>
    <name evidence="7" type="ORF">SBA5_330028</name>
</gene>
<evidence type="ECO:0000256" key="4">
    <source>
        <dbReference type="ARBA" id="ARBA00022989"/>
    </source>
</evidence>
<evidence type="ECO:0000256" key="1">
    <source>
        <dbReference type="ARBA" id="ARBA00004651"/>
    </source>
</evidence>
<feature type="transmembrane region" description="Helical" evidence="6">
    <location>
        <begin position="242"/>
        <end position="265"/>
    </location>
</feature>
<organism evidence="7 8">
    <name type="scientific">Candidatus Sulfuritelmatomonas gaucii</name>
    <dbReference type="NCBI Taxonomy" id="2043161"/>
    <lineage>
        <taxon>Bacteria</taxon>
        <taxon>Pseudomonadati</taxon>
        <taxon>Acidobacteriota</taxon>
        <taxon>Terriglobia</taxon>
        <taxon>Terriglobales</taxon>
        <taxon>Acidobacteriaceae</taxon>
        <taxon>Candidatus Sulfuritelmatomonas</taxon>
    </lineage>
</organism>
<feature type="transmembrane region" description="Helical" evidence="6">
    <location>
        <begin position="206"/>
        <end position="230"/>
    </location>
</feature>
<protein>
    <submittedName>
        <fullName evidence="7">YihY family protein</fullName>
    </submittedName>
</protein>
<dbReference type="NCBIfam" id="TIGR00765">
    <property type="entry name" value="yihY_not_rbn"/>
    <property type="match status" value="1"/>
</dbReference>
<keyword evidence="3 6" id="KW-0812">Transmembrane</keyword>
<dbReference type="PANTHER" id="PTHR30213">
    <property type="entry name" value="INNER MEMBRANE PROTEIN YHJD"/>
    <property type="match status" value="1"/>
</dbReference>
<dbReference type="OrthoDB" id="3209118at2"/>
<evidence type="ECO:0000256" key="5">
    <source>
        <dbReference type="ARBA" id="ARBA00023136"/>
    </source>
</evidence>
<feature type="transmembrane region" description="Helical" evidence="6">
    <location>
        <begin position="174"/>
        <end position="199"/>
    </location>
</feature>
<feature type="transmembrane region" description="Helical" evidence="6">
    <location>
        <begin position="26"/>
        <end position="46"/>
    </location>
</feature>
<reference evidence="8" key="1">
    <citation type="submission" date="2018-02" db="EMBL/GenBank/DDBJ databases">
        <authorList>
            <person name="Hausmann B."/>
        </authorList>
    </citation>
    <scope>NUCLEOTIDE SEQUENCE [LARGE SCALE GENOMIC DNA]</scope>
    <source>
        <strain evidence="8">Peat soil MAG SbA5</strain>
    </source>
</reference>
<keyword evidence="4 6" id="KW-1133">Transmembrane helix</keyword>
<dbReference type="EMBL" id="OKRB01000090">
    <property type="protein sequence ID" value="SPE21986.1"/>
    <property type="molecule type" value="Genomic_DNA"/>
</dbReference>
<keyword evidence="5 6" id="KW-0472">Membrane</keyword>
<comment type="subcellular location">
    <subcellularLocation>
        <location evidence="1">Cell membrane</location>
        <topology evidence="1">Multi-pass membrane protein</topology>
    </subcellularLocation>
</comment>
<feature type="transmembrane region" description="Helical" evidence="6">
    <location>
        <begin position="132"/>
        <end position="154"/>
    </location>
</feature>
<evidence type="ECO:0000256" key="2">
    <source>
        <dbReference type="ARBA" id="ARBA00022475"/>
    </source>
</evidence>